<accession>A0A518EPL5</accession>
<gene>
    <name evidence="1" type="ORF">Poly30_15350</name>
</gene>
<evidence type="ECO:0000313" key="2">
    <source>
        <dbReference type="Proteomes" id="UP000320390"/>
    </source>
</evidence>
<dbReference type="AlphaFoldDB" id="A0A518EPL5"/>
<dbReference type="OrthoDB" id="258918at2"/>
<dbReference type="RefSeq" id="WP_145195854.1">
    <property type="nucleotide sequence ID" value="NZ_CP036434.1"/>
</dbReference>
<keyword evidence="2" id="KW-1185">Reference proteome</keyword>
<dbReference type="InterPro" id="IPR011990">
    <property type="entry name" value="TPR-like_helical_dom_sf"/>
</dbReference>
<dbReference type="Gene3D" id="1.25.40.10">
    <property type="entry name" value="Tetratricopeptide repeat domain"/>
    <property type="match status" value="1"/>
</dbReference>
<name>A0A518EPL5_9BACT</name>
<evidence type="ECO:0000313" key="1">
    <source>
        <dbReference type="EMBL" id="QDV06031.1"/>
    </source>
</evidence>
<proteinExistence type="predicted"/>
<dbReference type="SUPFAM" id="SSF48452">
    <property type="entry name" value="TPR-like"/>
    <property type="match status" value="1"/>
</dbReference>
<organism evidence="1 2">
    <name type="scientific">Saltatorellus ferox</name>
    <dbReference type="NCBI Taxonomy" id="2528018"/>
    <lineage>
        <taxon>Bacteria</taxon>
        <taxon>Pseudomonadati</taxon>
        <taxon>Planctomycetota</taxon>
        <taxon>Planctomycetia</taxon>
        <taxon>Planctomycetia incertae sedis</taxon>
        <taxon>Saltatorellus</taxon>
    </lineage>
</organism>
<dbReference type="EMBL" id="CP036434">
    <property type="protein sequence ID" value="QDV06031.1"/>
    <property type="molecule type" value="Genomic_DNA"/>
</dbReference>
<dbReference type="Proteomes" id="UP000320390">
    <property type="component" value="Chromosome"/>
</dbReference>
<reference evidence="1 2" key="1">
    <citation type="submission" date="2019-02" db="EMBL/GenBank/DDBJ databases">
        <title>Deep-cultivation of Planctomycetes and their phenomic and genomic characterization uncovers novel biology.</title>
        <authorList>
            <person name="Wiegand S."/>
            <person name="Jogler M."/>
            <person name="Boedeker C."/>
            <person name="Pinto D."/>
            <person name="Vollmers J."/>
            <person name="Rivas-Marin E."/>
            <person name="Kohn T."/>
            <person name="Peeters S.H."/>
            <person name="Heuer A."/>
            <person name="Rast P."/>
            <person name="Oberbeckmann S."/>
            <person name="Bunk B."/>
            <person name="Jeske O."/>
            <person name="Meyerdierks A."/>
            <person name="Storesund J.E."/>
            <person name="Kallscheuer N."/>
            <person name="Luecker S."/>
            <person name="Lage O.M."/>
            <person name="Pohl T."/>
            <person name="Merkel B.J."/>
            <person name="Hornburger P."/>
            <person name="Mueller R.-W."/>
            <person name="Bruemmer F."/>
            <person name="Labrenz M."/>
            <person name="Spormann A.M."/>
            <person name="Op den Camp H."/>
            <person name="Overmann J."/>
            <person name="Amann R."/>
            <person name="Jetten M.S.M."/>
            <person name="Mascher T."/>
            <person name="Medema M.H."/>
            <person name="Devos D.P."/>
            <person name="Kaster A.-K."/>
            <person name="Ovreas L."/>
            <person name="Rohde M."/>
            <person name="Galperin M.Y."/>
            <person name="Jogler C."/>
        </authorList>
    </citation>
    <scope>NUCLEOTIDE SEQUENCE [LARGE SCALE GENOMIC DNA]</scope>
    <source>
        <strain evidence="1 2">Poly30</strain>
    </source>
</reference>
<protein>
    <submittedName>
        <fullName evidence="1">Uncharacterized protein</fullName>
    </submittedName>
</protein>
<sequence>MNLVSKGVACAVLLCGIGAAKPVPQEGPDGAASQESQATGGSIPVKVVAGRLVVSCDLATAANRIPVNLFLEHEGRHGLQLHNRAAATLRAESADGTPRSIAMLFPGFRVDVPARELGPEEEFEEFTKYHSAEMGENALVGSIGVDVLKDWTVTFALASGAVRLEPPASDETVASTPGGIVSSVFVESDGTVVAPLSLIDDMAWLPVRWNSGEPAGFMLGTSKYDTRIDVRAARRVGKPAGDVGTVRIGEIDLSKYVAFRPEAVVEVHPDLALGITGIGLLESFEVRVDRARREVRMKPIRAAKYPEADFAFFSARAKESPDALLGYLESYPGARLAPEAARLLLDDSLADMASPEDVNAAVKWIYDTMEGDLRTTRMLDLMKEMADAGESDVVVAAGALGIEAGRDDRYPNAVHEVHGLLGRTLLDRGDGDEAWRHLLSAAFGLPEDGRVNYDLGRFYESQGRFRRAFSRYVQAVISPESGGLAIDAMQRVQPLLATSDDDTREPYSVAMVERMIAGKVRSFGAASPFVKSEETPVLRTVLVEFFTNGHFGNEERGGAIGGALGMEGLIGHFSPDSGVERGIEFESGDAEVSGVVGTEAEAEKPEEANVVFLEYHLPVPRPDALCTSLGAKRAAQLRVGDPEVIVVDGAVRSAGAGKWRDAEEIYNRGRRAVLGRLATLGDHELDLLDASYEDGVLSGTVEVYGPRGEDLAVEVVLAEGRVLYPGTSGVVVHRRVARGSLLGGTEPLGFSEDDGEDEVTFEFRRPVSEIEDAMAAHLDQLESEGAGSAPRISMTIDPREMRIIAFLYDRRTGAVLSADEIIPEGIPGDELRVLDVEAAPASAGGR</sequence>